<accession>A0ABT3DUW6</accession>
<sequence>MRKQHERGYWVIECPVITTAHLTYEAAEILAQTLPGEDFFGAPCMIGSHGGAIGCSDAVRLDGCAPKCVRDVISWGRHEGFDWIRLDADGDQIGELTVYDH</sequence>
<reference evidence="2 3" key="1">
    <citation type="submission" date="2022-06" db="EMBL/GenBank/DDBJ databases">
        <title>Dynamics of rice microbiomes reveals core vertical transmitted seed endophytes.</title>
        <authorList>
            <person name="Liao K."/>
            <person name="Zhang X."/>
        </authorList>
    </citation>
    <scope>NUCLEOTIDE SEQUENCE [LARGE SCALE GENOMIC DNA]</scope>
    <source>
        <strain evidence="2 3">YT10-10-1</strain>
    </source>
</reference>
<gene>
    <name evidence="2" type="ORF">NB700_001838</name>
</gene>
<feature type="domain" description="DUF5983" evidence="1">
    <location>
        <begin position="14"/>
        <end position="101"/>
    </location>
</feature>
<protein>
    <recommendedName>
        <fullName evidence="1">DUF5983 domain-containing protein</fullName>
    </recommendedName>
</protein>
<comment type="caution">
    <text evidence="2">The sequence shown here is derived from an EMBL/GenBank/DDBJ whole genome shotgun (WGS) entry which is preliminary data.</text>
</comment>
<name>A0ABT3DUW6_9XANT</name>
<evidence type="ECO:0000313" key="3">
    <source>
        <dbReference type="Proteomes" id="UP001320843"/>
    </source>
</evidence>
<evidence type="ECO:0000313" key="2">
    <source>
        <dbReference type="EMBL" id="MCW0399282.1"/>
    </source>
</evidence>
<dbReference type="InterPro" id="IPR046025">
    <property type="entry name" value="DUF5983"/>
</dbReference>
<organism evidence="2 3">
    <name type="scientific">Xanthomonas sacchari</name>
    <dbReference type="NCBI Taxonomy" id="56458"/>
    <lineage>
        <taxon>Bacteria</taxon>
        <taxon>Pseudomonadati</taxon>
        <taxon>Pseudomonadota</taxon>
        <taxon>Gammaproteobacteria</taxon>
        <taxon>Lysobacterales</taxon>
        <taxon>Lysobacteraceae</taxon>
        <taxon>Xanthomonas</taxon>
    </lineage>
</organism>
<proteinExistence type="predicted"/>
<dbReference type="Pfam" id="PF19419">
    <property type="entry name" value="DUF5983"/>
    <property type="match status" value="1"/>
</dbReference>
<dbReference type="Proteomes" id="UP001320843">
    <property type="component" value="Unassembled WGS sequence"/>
</dbReference>
<keyword evidence="3" id="KW-1185">Reference proteome</keyword>
<dbReference type="EMBL" id="JANFWR010000010">
    <property type="protein sequence ID" value="MCW0399282.1"/>
    <property type="molecule type" value="Genomic_DNA"/>
</dbReference>
<evidence type="ECO:0000259" key="1">
    <source>
        <dbReference type="Pfam" id="PF19419"/>
    </source>
</evidence>